<proteinExistence type="predicted"/>
<evidence type="ECO:0000313" key="1">
    <source>
        <dbReference type="EMBL" id="CAG8652797.1"/>
    </source>
</evidence>
<name>A0ABN7URG0_GIGMA</name>
<gene>
    <name evidence="1" type="ORF">GMARGA_LOCUS9445</name>
</gene>
<keyword evidence="2" id="KW-1185">Reference proteome</keyword>
<dbReference type="EMBL" id="CAJVQB010005081">
    <property type="protein sequence ID" value="CAG8652797.1"/>
    <property type="molecule type" value="Genomic_DNA"/>
</dbReference>
<dbReference type="Proteomes" id="UP000789901">
    <property type="component" value="Unassembled WGS sequence"/>
</dbReference>
<accession>A0ABN7URG0</accession>
<reference evidence="1 2" key="1">
    <citation type="submission" date="2021-06" db="EMBL/GenBank/DDBJ databases">
        <authorList>
            <person name="Kallberg Y."/>
            <person name="Tangrot J."/>
            <person name="Rosling A."/>
        </authorList>
    </citation>
    <scope>NUCLEOTIDE SEQUENCE [LARGE SCALE GENOMIC DNA]</scope>
    <source>
        <strain evidence="1 2">120-4 pot B 10/14</strain>
    </source>
</reference>
<feature type="non-terminal residue" evidence="1">
    <location>
        <position position="55"/>
    </location>
</feature>
<evidence type="ECO:0000313" key="2">
    <source>
        <dbReference type="Proteomes" id="UP000789901"/>
    </source>
</evidence>
<organism evidence="1 2">
    <name type="scientific">Gigaspora margarita</name>
    <dbReference type="NCBI Taxonomy" id="4874"/>
    <lineage>
        <taxon>Eukaryota</taxon>
        <taxon>Fungi</taxon>
        <taxon>Fungi incertae sedis</taxon>
        <taxon>Mucoromycota</taxon>
        <taxon>Glomeromycotina</taxon>
        <taxon>Glomeromycetes</taxon>
        <taxon>Diversisporales</taxon>
        <taxon>Gigasporaceae</taxon>
        <taxon>Gigaspora</taxon>
    </lineage>
</organism>
<comment type="caution">
    <text evidence="1">The sequence shown here is derived from an EMBL/GenBank/DDBJ whole genome shotgun (WGS) entry which is preliminary data.</text>
</comment>
<sequence>MELFDNTKPIGTATDEAENKVSNEFLNNAITKNFYNITHELIFNTDSLDKKSDNS</sequence>
<protein>
    <submittedName>
        <fullName evidence="1">3130_t:CDS:1</fullName>
    </submittedName>
</protein>